<dbReference type="GO" id="GO:0003690">
    <property type="term" value="F:double-stranded DNA binding"/>
    <property type="evidence" value="ECO:0007669"/>
    <property type="project" value="TreeGrafter"/>
</dbReference>
<name>A0A8S1X303_PAROT</name>
<feature type="compositionally biased region" description="Low complexity" evidence="1">
    <location>
        <begin position="176"/>
        <end position="185"/>
    </location>
</feature>
<accession>A0A8S1X303</accession>
<dbReference type="InterPro" id="IPR037321">
    <property type="entry name" value="KIN17-like"/>
</dbReference>
<dbReference type="SMART" id="SM01253">
    <property type="entry name" value="Kin17_mid"/>
    <property type="match status" value="1"/>
</dbReference>
<feature type="compositionally biased region" description="Polar residues" evidence="1">
    <location>
        <begin position="192"/>
        <end position="205"/>
    </location>
</feature>
<dbReference type="OrthoDB" id="10266249at2759"/>
<sequence length="402" mass="46805">MYSQTYGKQQATKTAKLKFFCQMCRKQCYDENGFRCHLNSGHHMKMMRLYNEDPDFYIEQFSQEFETAFMEILKEKYKDQKIGSNKVYEEMIRKVDHVHLNGTKWTKLTDFIQYLIANNKIGFDHSPGDIVIWNLNLNPEKIKYDKVETKKVKLVEKQNALIDKSLEKQIIKGQQLNEQENNNQNEQEDQRQPGQENNTNQVQSSSQDQFISFGINFSQGVKKDSQVVLDVETQGNKQWIEESLLKQQGSNENMEKLYQNIKYKNNQNALSQPQQAQTQQQVADDSPWIKENIVVKIIDQQLNKGKYYGKKGVVKRVIDQFGGLVEIQNSTKEKVIIDQKFLETVVPKIGNQVMILKEGDHCGKVGKLESIHQDNYSGSIYLENEDILLEIPFDLFSKVNCD</sequence>
<dbReference type="OMA" id="RMTDFIE"/>
<dbReference type="EMBL" id="CAJJDP010000108">
    <property type="protein sequence ID" value="CAD8195060.1"/>
    <property type="molecule type" value="Genomic_DNA"/>
</dbReference>
<dbReference type="InterPro" id="IPR019447">
    <property type="entry name" value="DNA/RNA-bd_Kin17_WH-like_dom"/>
</dbReference>
<protein>
    <recommendedName>
        <fullName evidence="2">DNA/RNA-binding protein Kin17 WH-like domain-containing protein</fullName>
    </recommendedName>
</protein>
<dbReference type="Pfam" id="PF10357">
    <property type="entry name" value="WH_KIN17"/>
    <property type="match status" value="1"/>
</dbReference>
<comment type="caution">
    <text evidence="3">The sequence shown here is derived from an EMBL/GenBank/DDBJ whole genome shotgun (WGS) entry which is preliminary data.</text>
</comment>
<dbReference type="InterPro" id="IPR041330">
    <property type="entry name" value="KN17_SH3"/>
</dbReference>
<dbReference type="PANTHER" id="PTHR12805">
    <property type="entry name" value="KIN17 KIN, ANTIGENIC DETERMINANT OF RECA PROTEIN HOMOLOG"/>
    <property type="match status" value="1"/>
</dbReference>
<dbReference type="AlphaFoldDB" id="A0A8S1X303"/>
<evidence type="ECO:0000313" key="3">
    <source>
        <dbReference type="EMBL" id="CAD8195060.1"/>
    </source>
</evidence>
<dbReference type="GO" id="GO:0005634">
    <property type="term" value="C:nucleus"/>
    <property type="evidence" value="ECO:0007669"/>
    <property type="project" value="TreeGrafter"/>
</dbReference>
<dbReference type="GO" id="GO:0006260">
    <property type="term" value="P:DNA replication"/>
    <property type="evidence" value="ECO:0007669"/>
    <property type="project" value="TreeGrafter"/>
</dbReference>
<dbReference type="Pfam" id="PF25095">
    <property type="entry name" value="C2H2-zf_KIN17"/>
    <property type="match status" value="1"/>
</dbReference>
<reference evidence="3" key="1">
    <citation type="submission" date="2021-01" db="EMBL/GenBank/DDBJ databases">
        <authorList>
            <consortium name="Genoscope - CEA"/>
            <person name="William W."/>
        </authorList>
    </citation>
    <scope>NUCLEOTIDE SEQUENCE</scope>
</reference>
<evidence type="ECO:0000256" key="1">
    <source>
        <dbReference type="SAM" id="MobiDB-lite"/>
    </source>
</evidence>
<dbReference type="PANTHER" id="PTHR12805:SF0">
    <property type="entry name" value="DNA_RNA-BINDING PROTEIN KIN17"/>
    <property type="match status" value="1"/>
</dbReference>
<gene>
    <name evidence="3" type="ORF">POCTA_138.1.T1080089</name>
</gene>
<feature type="domain" description="DNA/RNA-binding protein Kin17 WH-like" evidence="2">
    <location>
        <begin position="45"/>
        <end position="171"/>
    </location>
</feature>
<dbReference type="InterPro" id="IPR056767">
    <property type="entry name" value="C2H2-Znf_KIN17"/>
</dbReference>
<feature type="region of interest" description="Disordered" evidence="1">
    <location>
        <begin position="176"/>
        <end position="205"/>
    </location>
</feature>
<proteinExistence type="predicted"/>
<evidence type="ECO:0000313" key="4">
    <source>
        <dbReference type="Proteomes" id="UP000683925"/>
    </source>
</evidence>
<organism evidence="3 4">
    <name type="scientific">Paramecium octaurelia</name>
    <dbReference type="NCBI Taxonomy" id="43137"/>
    <lineage>
        <taxon>Eukaryota</taxon>
        <taxon>Sar</taxon>
        <taxon>Alveolata</taxon>
        <taxon>Ciliophora</taxon>
        <taxon>Intramacronucleata</taxon>
        <taxon>Oligohymenophorea</taxon>
        <taxon>Peniculida</taxon>
        <taxon>Parameciidae</taxon>
        <taxon>Paramecium</taxon>
    </lineage>
</organism>
<evidence type="ECO:0000259" key="2">
    <source>
        <dbReference type="SMART" id="SM01253"/>
    </source>
</evidence>
<keyword evidence="4" id="KW-1185">Reference proteome</keyword>
<dbReference type="Pfam" id="PF18131">
    <property type="entry name" value="KN17_SH3"/>
    <property type="match status" value="1"/>
</dbReference>
<dbReference type="Proteomes" id="UP000683925">
    <property type="component" value="Unassembled WGS sequence"/>
</dbReference>
<dbReference type="GO" id="GO:0006974">
    <property type="term" value="P:DNA damage response"/>
    <property type="evidence" value="ECO:0007669"/>
    <property type="project" value="TreeGrafter"/>
</dbReference>